<name>A0A9Q9DW03_CURCL</name>
<dbReference type="Pfam" id="PF25053">
    <property type="entry name" value="DUF7791"/>
    <property type="match status" value="1"/>
</dbReference>
<evidence type="ECO:0000313" key="6">
    <source>
        <dbReference type="EMBL" id="USP80379.1"/>
    </source>
</evidence>
<dbReference type="Pfam" id="PF06985">
    <property type="entry name" value="HET"/>
    <property type="match status" value="1"/>
</dbReference>
<protein>
    <recommendedName>
        <fullName evidence="8">Heterokaryon incompatibility domain-containing protein</fullName>
    </recommendedName>
</protein>
<dbReference type="PANTHER" id="PTHR10039:SF5">
    <property type="entry name" value="NACHT DOMAIN-CONTAINING PROTEIN"/>
    <property type="match status" value="1"/>
</dbReference>
<dbReference type="OrthoDB" id="443402at2759"/>
<keyword evidence="7" id="KW-1185">Reference proteome</keyword>
<evidence type="ECO:0000259" key="3">
    <source>
        <dbReference type="Pfam" id="PF06985"/>
    </source>
</evidence>
<keyword evidence="1" id="KW-0677">Repeat</keyword>
<feature type="compositionally biased region" description="Basic and acidic residues" evidence="2">
    <location>
        <begin position="1377"/>
        <end position="1413"/>
    </location>
</feature>
<feature type="domain" description="Heterokaryon incompatibility" evidence="3">
    <location>
        <begin position="108"/>
        <end position="265"/>
    </location>
</feature>
<feature type="region of interest" description="Disordered" evidence="2">
    <location>
        <begin position="609"/>
        <end position="628"/>
    </location>
</feature>
<evidence type="ECO:0000259" key="4">
    <source>
        <dbReference type="Pfam" id="PF24883"/>
    </source>
</evidence>
<dbReference type="InterPro" id="IPR010730">
    <property type="entry name" value="HET"/>
</dbReference>
<proteinExistence type="predicted"/>
<feature type="domain" description="Nephrocystin 3-like N-terminal" evidence="4">
    <location>
        <begin position="920"/>
        <end position="1077"/>
    </location>
</feature>
<evidence type="ECO:0000259" key="5">
    <source>
        <dbReference type="Pfam" id="PF25053"/>
    </source>
</evidence>
<dbReference type="InterPro" id="IPR056693">
    <property type="entry name" value="DUF7791"/>
</dbReference>
<dbReference type="PANTHER" id="PTHR10039">
    <property type="entry name" value="AMELOGENIN"/>
    <property type="match status" value="1"/>
</dbReference>
<sequence>MIDDTKHLEDGIKISHTNLSSEIDQIMSHRVARVHAERWSHDLRFLTFDDSEVHGNPTELIESHESEDDVEEVPRILGSFTGQCQRWAITTFKIRRIDPKAWTRCRHFVAVSYCWAAQTAGTEENPKVPYKVVEEDGSVRDMRASSSTIDRVVEFARQNGFRMIWIDQECIEQDKPTEKELAIQAMDLVYLEAHTSIGLLQSYLKQKHFDALLLIYEANFAHLLDKRRGRSAFRGCRKLNLATLAEAVSLIANDKWNTRAWVLQEAFVSSGNMTMLFPRLENIKIDGWTLVFADTPNTGRMSKPTATPCSSELKKTLERIKLFHPSKPRQTASANIMLNESRLKRICNAAVALTYLRLRDLYSVADKVAIVANMCGLGLCMIAQSLANGDFSLITPELYRFPPRDKHDASFVAEGNNLPDFSWIPSILPQLKYIYSTSWNPSGNMAFLTPGFSPSLSSSGFSLLGTIWKVDRYIDMRRLKRKYADSWTSLNKSLDRTPASIFKLGTTHLLFEIIGDLISRNEFQTADAILNSTSNPMWQWKRVSQQGVESVRQFPPGLSVENREGMFALDHSGDGRYHQCWIIDRVMTKGGFWVGNIADEFKRPGLSPKSPVEQIDVPATPDDKVRPIPSYKSHKDQLLVHSMLSNLVSHVSNTGDEMKQEDLMDPSSFAKLQSDNIAVLAHLLADIESPRDMEESGSVFDVDGDVSGKTLVFQPFHMLLESIPRPELRNMSVSWKVERVDNRTAESTDNNAEKGVEEEQGEKFVFKTHGSVKVQSRDDHITFQHKTSLEALALQCKHTADELLAILAMLRLSEEKTRWTSFLQALRTQWHDSEIEALRDRLTVIGQAVDASFTDNRTSGLQAQLNRLLENNERLEISRTQDIVDVKEYFNQALKDHQDREKEKNEDLWADQVSQVASEGKSTLMKLLGSHQSTKEQLKVWAKEDDVVIAEYFFWDAGKNGLQKSQEGLLRSLLYQILRQCPDQIRLVFPGAWKLYDGNHSSHRNVVDFPLEFDIPSTISGLIDALDQTCKGFIKCCKRFCFFIDGLDEYHGDTNDTIQLVDVLRKLEHVKICVSSRQWNEFEEAYGKVHTTKLLMEHFNHRDINAYIDDVFAHDENFQDLEDKETRGKALVNEIVAAANGVFLWVVLVVRSFQEGLREGDSIKRLQDRLRHLPKNLEEYFERILFHDVKETCRDQASVMFLVTLVAKENFPLMAYWFLDEDDCPTEHRPLTVQQTVRRHRDAKKRLIAGCKGLLEPHFLQEKNSQQLPSSMLFEYRVDFLHRTVRDYLELSATDIRSWAHPGFEPNEAICKAVFSQIKTSPQDPQYGPHVAGLYEIFNYHIGVVSDSSKTRELERELSEMMINYYVSTAAPASSESVHEEAPAVKAKADDSNKRSLEERSMLAGDLKPDQRSPRKKKQKVKSLLWKVVGGKPKTTSQQ</sequence>
<evidence type="ECO:0000256" key="1">
    <source>
        <dbReference type="ARBA" id="ARBA00022737"/>
    </source>
</evidence>
<organism evidence="6 7">
    <name type="scientific">Curvularia clavata</name>
    <dbReference type="NCBI Taxonomy" id="95742"/>
    <lineage>
        <taxon>Eukaryota</taxon>
        <taxon>Fungi</taxon>
        <taxon>Dikarya</taxon>
        <taxon>Ascomycota</taxon>
        <taxon>Pezizomycotina</taxon>
        <taxon>Dothideomycetes</taxon>
        <taxon>Pleosporomycetidae</taxon>
        <taxon>Pleosporales</taxon>
        <taxon>Pleosporineae</taxon>
        <taxon>Pleosporaceae</taxon>
        <taxon>Curvularia</taxon>
    </lineage>
</organism>
<feature type="region of interest" description="Disordered" evidence="2">
    <location>
        <begin position="1376"/>
        <end position="1439"/>
    </location>
</feature>
<evidence type="ECO:0008006" key="8">
    <source>
        <dbReference type="Google" id="ProtNLM"/>
    </source>
</evidence>
<feature type="domain" description="DUF7791" evidence="5">
    <location>
        <begin position="1193"/>
        <end position="1324"/>
    </location>
</feature>
<evidence type="ECO:0000256" key="2">
    <source>
        <dbReference type="SAM" id="MobiDB-lite"/>
    </source>
</evidence>
<dbReference type="VEuPathDB" id="FungiDB:yc1106_07653"/>
<dbReference type="Pfam" id="PF24883">
    <property type="entry name" value="NPHP3_N"/>
    <property type="match status" value="1"/>
</dbReference>
<evidence type="ECO:0000313" key="7">
    <source>
        <dbReference type="Proteomes" id="UP001056012"/>
    </source>
</evidence>
<reference evidence="6" key="1">
    <citation type="submission" date="2021-12" db="EMBL/GenBank/DDBJ databases">
        <title>Curvularia clavata genome.</title>
        <authorList>
            <person name="Cao Y."/>
        </authorList>
    </citation>
    <scope>NUCLEOTIDE SEQUENCE</scope>
    <source>
        <strain evidence="6">Yc1106</strain>
    </source>
</reference>
<accession>A0A9Q9DW03</accession>
<dbReference type="Proteomes" id="UP001056012">
    <property type="component" value="Chromosome 5"/>
</dbReference>
<dbReference type="EMBL" id="CP089278">
    <property type="protein sequence ID" value="USP80379.1"/>
    <property type="molecule type" value="Genomic_DNA"/>
</dbReference>
<gene>
    <name evidence="6" type="ORF">yc1106_07653</name>
</gene>
<dbReference type="InterPro" id="IPR056884">
    <property type="entry name" value="NPHP3-like_N"/>
</dbReference>